<sequence length="145" mass="17687">MKVYKTIYRPILTHGCESWVLTEQEKSKIRATETKYLRRVKGITRREKIRNVVIREELEIESIEEYIEKKQLAWWGHLQRMKNGTQVKRIWESKAQGKRKVGRPIQTWDNVVGNILKKRRKTWPEAKDLAQERKEWKKFINNNYY</sequence>
<dbReference type="OrthoDB" id="1293503at2759"/>
<organism evidence="1 2">
    <name type="scientific">Phaedon cochleariae</name>
    <name type="common">Mustard beetle</name>
    <dbReference type="NCBI Taxonomy" id="80249"/>
    <lineage>
        <taxon>Eukaryota</taxon>
        <taxon>Metazoa</taxon>
        <taxon>Ecdysozoa</taxon>
        <taxon>Arthropoda</taxon>
        <taxon>Hexapoda</taxon>
        <taxon>Insecta</taxon>
        <taxon>Pterygota</taxon>
        <taxon>Neoptera</taxon>
        <taxon>Endopterygota</taxon>
        <taxon>Coleoptera</taxon>
        <taxon>Polyphaga</taxon>
        <taxon>Cucujiformia</taxon>
        <taxon>Chrysomeloidea</taxon>
        <taxon>Chrysomelidae</taxon>
        <taxon>Chrysomelinae</taxon>
        <taxon>Chrysomelini</taxon>
        <taxon>Phaedon</taxon>
    </lineage>
</organism>
<dbReference type="EMBL" id="OU896713">
    <property type="protein sequence ID" value="CAG9823911.1"/>
    <property type="molecule type" value="Genomic_DNA"/>
</dbReference>
<dbReference type="PANTHER" id="PTHR47027">
    <property type="entry name" value="REVERSE TRANSCRIPTASE DOMAIN-CONTAINING PROTEIN"/>
    <property type="match status" value="1"/>
</dbReference>
<reference evidence="1" key="2">
    <citation type="submission" date="2022-10" db="EMBL/GenBank/DDBJ databases">
        <authorList>
            <consortium name="ENA_rothamsted_submissions"/>
            <consortium name="culmorum"/>
            <person name="King R."/>
        </authorList>
    </citation>
    <scope>NUCLEOTIDE SEQUENCE</scope>
</reference>
<evidence type="ECO:0000313" key="1">
    <source>
        <dbReference type="EMBL" id="CAG9823911.1"/>
    </source>
</evidence>
<dbReference type="PANTHER" id="PTHR47027:SF30">
    <property type="entry name" value="THAP-TYPE DOMAIN-CONTAINING PROTEIN"/>
    <property type="match status" value="1"/>
</dbReference>
<name>A0A9N9SMS4_PHACE</name>
<evidence type="ECO:0000313" key="2">
    <source>
        <dbReference type="Proteomes" id="UP001153737"/>
    </source>
</evidence>
<keyword evidence="2" id="KW-1185">Reference proteome</keyword>
<proteinExistence type="predicted"/>
<dbReference type="Proteomes" id="UP001153737">
    <property type="component" value="Chromosome 7"/>
</dbReference>
<accession>A0A9N9SMS4</accession>
<protein>
    <recommendedName>
        <fullName evidence="3">Endonuclease-reverse transcriptase</fullName>
    </recommendedName>
</protein>
<evidence type="ECO:0008006" key="3">
    <source>
        <dbReference type="Google" id="ProtNLM"/>
    </source>
</evidence>
<gene>
    <name evidence="1" type="ORF">PHAECO_LOCUS11243</name>
</gene>
<dbReference type="AlphaFoldDB" id="A0A9N9SMS4"/>
<reference evidence="1" key="1">
    <citation type="submission" date="2022-01" db="EMBL/GenBank/DDBJ databases">
        <authorList>
            <person name="King R."/>
        </authorList>
    </citation>
    <scope>NUCLEOTIDE SEQUENCE</scope>
</reference>